<dbReference type="SUPFAM" id="SSF63501">
    <property type="entry name" value="Frizzled cysteine-rich domain"/>
    <property type="match status" value="1"/>
</dbReference>
<dbReference type="EMBL" id="CAJPEX010005793">
    <property type="protein sequence ID" value="CAG0923803.1"/>
    <property type="molecule type" value="Genomic_DNA"/>
</dbReference>
<keyword evidence="2 3" id="KW-1015">Disulfide bond</keyword>
<reference evidence="6" key="1">
    <citation type="submission" date="2020-11" db="EMBL/GenBank/DDBJ databases">
        <authorList>
            <person name="Tran Van P."/>
        </authorList>
    </citation>
    <scope>NUCLEOTIDE SEQUENCE</scope>
</reference>
<evidence type="ECO:0000313" key="6">
    <source>
        <dbReference type="EMBL" id="CAD7283651.1"/>
    </source>
</evidence>
<dbReference type="InterPro" id="IPR036790">
    <property type="entry name" value="Frizzled_dom_sf"/>
</dbReference>
<evidence type="ECO:0000256" key="1">
    <source>
        <dbReference type="ARBA" id="ARBA00022473"/>
    </source>
</evidence>
<feature type="disulfide bond" evidence="3">
    <location>
        <begin position="132"/>
        <end position="156"/>
    </location>
</feature>
<evidence type="ECO:0000256" key="4">
    <source>
        <dbReference type="SAM" id="Phobius"/>
    </source>
</evidence>
<dbReference type="Gene3D" id="1.10.2000.10">
    <property type="entry name" value="Frizzled cysteine-rich domain"/>
    <property type="match status" value="1"/>
</dbReference>
<feature type="non-terminal residue" evidence="6">
    <location>
        <position position="1"/>
    </location>
</feature>
<feature type="disulfide bond" evidence="3">
    <location>
        <begin position="101"/>
        <end position="139"/>
    </location>
</feature>
<dbReference type="GO" id="GO:0035567">
    <property type="term" value="P:non-canonical Wnt signaling pathway"/>
    <property type="evidence" value="ECO:0007669"/>
    <property type="project" value="TreeGrafter"/>
</dbReference>
<dbReference type="GO" id="GO:0017147">
    <property type="term" value="F:Wnt-protein binding"/>
    <property type="evidence" value="ECO:0007669"/>
    <property type="project" value="TreeGrafter"/>
</dbReference>
<keyword evidence="4" id="KW-1133">Transmembrane helix</keyword>
<evidence type="ECO:0000256" key="2">
    <source>
        <dbReference type="ARBA" id="ARBA00023157"/>
    </source>
</evidence>
<dbReference type="OrthoDB" id="5959102at2759"/>
<feature type="domain" description="FZ" evidence="5">
    <location>
        <begin position="51"/>
        <end position="172"/>
    </location>
</feature>
<dbReference type="GO" id="GO:0060070">
    <property type="term" value="P:canonical Wnt signaling pathway"/>
    <property type="evidence" value="ECO:0007669"/>
    <property type="project" value="TreeGrafter"/>
</dbReference>
<dbReference type="PANTHER" id="PTHR11309">
    <property type="entry name" value="FRIZZLED"/>
    <property type="match status" value="1"/>
</dbReference>
<organism evidence="6">
    <name type="scientific">Notodromas monacha</name>
    <dbReference type="NCBI Taxonomy" id="399045"/>
    <lineage>
        <taxon>Eukaryota</taxon>
        <taxon>Metazoa</taxon>
        <taxon>Ecdysozoa</taxon>
        <taxon>Arthropoda</taxon>
        <taxon>Crustacea</taxon>
        <taxon>Oligostraca</taxon>
        <taxon>Ostracoda</taxon>
        <taxon>Podocopa</taxon>
        <taxon>Podocopida</taxon>
        <taxon>Cypridocopina</taxon>
        <taxon>Cypridoidea</taxon>
        <taxon>Cyprididae</taxon>
        <taxon>Notodromas</taxon>
    </lineage>
</organism>
<dbReference type="PANTHER" id="PTHR11309:SF99">
    <property type="entry name" value="FRIZZLED-4"/>
    <property type="match status" value="1"/>
</dbReference>
<keyword evidence="1" id="KW-0217">Developmental protein</keyword>
<sequence length="246" mass="27196">MWCVVVIWRKESEVDDHPLSAYRDLSGTMGFLGVMGLVLFSASLSSSFAVPGHGKCEQIHLELCQDIGYNLTSMPNLIDHETQEDAAVSLETFRPLIKIGCSSKLRIFLCAVHAPMCTEKVETPIGPCRNLCNSVRDKCLPVLEQFGYTWPVALNCSAFPPANNDVHMCMEGPDTTDGSNNVLDDFVDEEPVPTQTTRVVEPEKPRGCDGFRHPKSFVFVERPGKCAQICEAPIAFAPEDRNFAEV</sequence>
<name>A0A7R9GKD8_9CRUS</name>
<evidence type="ECO:0000313" key="7">
    <source>
        <dbReference type="Proteomes" id="UP000678499"/>
    </source>
</evidence>
<feature type="transmembrane region" description="Helical" evidence="4">
    <location>
        <begin position="29"/>
        <end position="50"/>
    </location>
</feature>
<dbReference type="GO" id="GO:0005615">
    <property type="term" value="C:extracellular space"/>
    <property type="evidence" value="ECO:0007669"/>
    <property type="project" value="TreeGrafter"/>
</dbReference>
<accession>A0A7R9GKD8</accession>
<feature type="disulfide bond" evidence="3">
    <location>
        <begin position="128"/>
        <end position="169"/>
    </location>
</feature>
<gene>
    <name evidence="6" type="ORF">NMOB1V02_LOCUS11264</name>
</gene>
<dbReference type="EMBL" id="OA887830">
    <property type="protein sequence ID" value="CAD7283651.1"/>
    <property type="molecule type" value="Genomic_DNA"/>
</dbReference>
<feature type="disulfide bond" evidence="3">
    <location>
        <begin position="56"/>
        <end position="117"/>
    </location>
</feature>
<feature type="disulfide bond" evidence="3">
    <location>
        <begin position="64"/>
        <end position="110"/>
    </location>
</feature>
<proteinExistence type="predicted"/>
<evidence type="ECO:0000256" key="3">
    <source>
        <dbReference type="PROSITE-ProRule" id="PRU00090"/>
    </source>
</evidence>
<keyword evidence="7" id="KW-1185">Reference proteome</keyword>
<dbReference type="PROSITE" id="PS50038">
    <property type="entry name" value="FZ"/>
    <property type="match status" value="1"/>
</dbReference>
<dbReference type="InterPro" id="IPR020067">
    <property type="entry name" value="Frizzled_dom"/>
</dbReference>
<dbReference type="Pfam" id="PF01392">
    <property type="entry name" value="Fz"/>
    <property type="match status" value="1"/>
</dbReference>
<dbReference type="Proteomes" id="UP000678499">
    <property type="component" value="Unassembled WGS sequence"/>
</dbReference>
<keyword evidence="4" id="KW-0472">Membrane</keyword>
<protein>
    <recommendedName>
        <fullName evidence="5">FZ domain-containing protein</fullName>
    </recommendedName>
</protein>
<keyword evidence="4" id="KW-0812">Transmembrane</keyword>
<dbReference type="InterPro" id="IPR015526">
    <property type="entry name" value="Frizzled/SFRP"/>
</dbReference>
<dbReference type="AlphaFoldDB" id="A0A7R9GKD8"/>
<evidence type="ECO:0000259" key="5">
    <source>
        <dbReference type="PROSITE" id="PS50038"/>
    </source>
</evidence>
<dbReference type="SMART" id="SM00063">
    <property type="entry name" value="FRI"/>
    <property type="match status" value="1"/>
</dbReference>